<keyword evidence="2" id="KW-1185">Reference proteome</keyword>
<dbReference type="InterPro" id="IPR006279">
    <property type="entry name" value="SoxD"/>
</dbReference>
<name>A0A317E3M2_9PROT</name>
<accession>A0A317E3M2</accession>
<gene>
    <name evidence="1" type="ORF">DKG75_14435</name>
</gene>
<dbReference type="RefSeq" id="WP_109921839.1">
    <property type="nucleotide sequence ID" value="NZ_QGLF01000004.1"/>
</dbReference>
<dbReference type="Pfam" id="PF04267">
    <property type="entry name" value="SoxD"/>
    <property type="match status" value="1"/>
</dbReference>
<dbReference type="GO" id="GO:0008115">
    <property type="term" value="F:sarcosine oxidase activity"/>
    <property type="evidence" value="ECO:0007669"/>
    <property type="project" value="InterPro"/>
</dbReference>
<sequence>MRLPCPFCGPRDSAEFAYLGDAAIARPDAAAPDAPRLFYEATYLRDNPAGPHREHWYHAAGCRQWLVVTRDTTSHEILAAAFARQP</sequence>
<organism evidence="1 2">
    <name type="scientific">Zavarzinia compransoris</name>
    <dbReference type="NCBI Taxonomy" id="1264899"/>
    <lineage>
        <taxon>Bacteria</taxon>
        <taxon>Pseudomonadati</taxon>
        <taxon>Pseudomonadota</taxon>
        <taxon>Alphaproteobacteria</taxon>
        <taxon>Rhodospirillales</taxon>
        <taxon>Zavarziniaceae</taxon>
        <taxon>Zavarzinia</taxon>
    </lineage>
</organism>
<dbReference type="AlphaFoldDB" id="A0A317E3M2"/>
<protein>
    <submittedName>
        <fullName evidence="1">Sarcosine oxidase subunit delta</fullName>
    </submittedName>
</protein>
<evidence type="ECO:0000313" key="1">
    <source>
        <dbReference type="EMBL" id="PWR19665.1"/>
    </source>
</evidence>
<dbReference type="Proteomes" id="UP000246077">
    <property type="component" value="Unassembled WGS sequence"/>
</dbReference>
<reference evidence="2" key="1">
    <citation type="submission" date="2018-05" db="EMBL/GenBank/DDBJ databases">
        <title>Zavarzinia sp. HR-AS.</title>
        <authorList>
            <person name="Lee Y."/>
            <person name="Jeon C.O."/>
        </authorList>
    </citation>
    <scope>NUCLEOTIDE SEQUENCE [LARGE SCALE GENOMIC DNA]</scope>
    <source>
        <strain evidence="2">DSM 1231</strain>
    </source>
</reference>
<dbReference type="GO" id="GO:0046653">
    <property type="term" value="P:tetrahydrofolate metabolic process"/>
    <property type="evidence" value="ECO:0007669"/>
    <property type="project" value="InterPro"/>
</dbReference>
<evidence type="ECO:0000313" key="2">
    <source>
        <dbReference type="Proteomes" id="UP000246077"/>
    </source>
</evidence>
<proteinExistence type="predicted"/>
<comment type="caution">
    <text evidence="1">The sequence shown here is derived from an EMBL/GenBank/DDBJ whole genome shotgun (WGS) entry which is preliminary data.</text>
</comment>
<dbReference type="Gene3D" id="3.30.2270.10">
    <property type="entry name" value="Folate-binding superfamily"/>
    <property type="match status" value="1"/>
</dbReference>
<dbReference type="OrthoDB" id="7159274at2"/>
<dbReference type="EMBL" id="QGLF01000004">
    <property type="protein sequence ID" value="PWR19665.1"/>
    <property type="molecule type" value="Genomic_DNA"/>
</dbReference>
<dbReference type="InterPro" id="IPR038561">
    <property type="entry name" value="SoxD_sf"/>
</dbReference>